<name>A0A5B0SFN3_PUCGR</name>
<comment type="caution">
    <text evidence="1">The sequence shown here is derived from an EMBL/GenBank/DDBJ whole genome shotgun (WGS) entry which is preliminary data.</text>
</comment>
<evidence type="ECO:0000313" key="1">
    <source>
        <dbReference type="EMBL" id="KAA1136305.1"/>
    </source>
</evidence>
<accession>A0A5B0SFN3</accession>
<dbReference type="EMBL" id="VDEP01000035">
    <property type="protein sequence ID" value="KAA1136305.1"/>
    <property type="molecule type" value="Genomic_DNA"/>
</dbReference>
<sequence>MIPRRMLLSHLTTSPICWYLMLEFTTLPVSPTLERWPILPDELESYSVENFLGLSYNVAPSLSPAELEQEWELSQSTRQEFSLQTVTATPLQLHSENPHTAAKKLKYNDELQLSGSRSIPSSQLFQFNAQRHLNSGTFQLFAFDLHDASTLSRFFFYGKLPRDKFLRKMIDINKSGSLL</sequence>
<proteinExistence type="predicted"/>
<gene>
    <name evidence="1" type="ORF">PGTUg99_021686</name>
</gene>
<reference evidence="1 2" key="1">
    <citation type="submission" date="2019-05" db="EMBL/GenBank/DDBJ databases">
        <title>Emergence of the Ug99 lineage of the wheat stem rust pathogen through somatic hybridization.</title>
        <authorList>
            <person name="Li F."/>
            <person name="Upadhyaya N.M."/>
            <person name="Sperschneider J."/>
            <person name="Matny O."/>
            <person name="Nguyen-Phuc H."/>
            <person name="Mago R."/>
            <person name="Raley C."/>
            <person name="Miller M.E."/>
            <person name="Silverstein K.A.T."/>
            <person name="Henningsen E."/>
            <person name="Hirsch C.D."/>
            <person name="Visser B."/>
            <person name="Pretorius Z.A."/>
            <person name="Steffenson B.J."/>
            <person name="Schwessinger B."/>
            <person name="Dodds P.N."/>
            <person name="Figueroa M."/>
        </authorList>
    </citation>
    <scope>NUCLEOTIDE SEQUENCE [LARGE SCALE GENOMIC DNA]</scope>
    <source>
        <strain evidence="1 2">Ug99</strain>
    </source>
</reference>
<dbReference type="AlphaFoldDB" id="A0A5B0SFN3"/>
<organism evidence="1 2">
    <name type="scientific">Puccinia graminis f. sp. tritici</name>
    <dbReference type="NCBI Taxonomy" id="56615"/>
    <lineage>
        <taxon>Eukaryota</taxon>
        <taxon>Fungi</taxon>
        <taxon>Dikarya</taxon>
        <taxon>Basidiomycota</taxon>
        <taxon>Pucciniomycotina</taxon>
        <taxon>Pucciniomycetes</taxon>
        <taxon>Pucciniales</taxon>
        <taxon>Pucciniaceae</taxon>
        <taxon>Puccinia</taxon>
    </lineage>
</organism>
<protein>
    <submittedName>
        <fullName evidence="1">Uncharacterized protein</fullName>
    </submittedName>
</protein>
<dbReference type="Proteomes" id="UP000325313">
    <property type="component" value="Unassembled WGS sequence"/>
</dbReference>
<evidence type="ECO:0000313" key="2">
    <source>
        <dbReference type="Proteomes" id="UP000325313"/>
    </source>
</evidence>